<proteinExistence type="predicted"/>
<dbReference type="Proteomes" id="UP000266861">
    <property type="component" value="Unassembled WGS sequence"/>
</dbReference>
<comment type="caution">
    <text evidence="1">The sequence shown here is derived from an EMBL/GenBank/DDBJ whole genome shotgun (WGS) entry which is preliminary data.</text>
</comment>
<protein>
    <recommendedName>
        <fullName evidence="3">DDE Tnp4 domain-containing protein</fullName>
    </recommendedName>
</protein>
<dbReference type="AlphaFoldDB" id="A0A397JKT1"/>
<sequence length="130" mass="15212">MSRCRFWYSHDPEKARRSVLLRQGIRPSRTYILGDSGYPIHWRVLRNPIETNLEIVPHVIIDAIDIISNQELINNGIVSEINTIHNNERDLVANYIFSKRKKHLIYQNDLSETQENGSKVELTNNESEIE</sequence>
<name>A0A397JKT1_9GLOM</name>
<evidence type="ECO:0000313" key="2">
    <source>
        <dbReference type="Proteomes" id="UP000266861"/>
    </source>
</evidence>
<evidence type="ECO:0000313" key="1">
    <source>
        <dbReference type="EMBL" id="RHZ85140.1"/>
    </source>
</evidence>
<dbReference type="EMBL" id="PQFF01000068">
    <property type="protein sequence ID" value="RHZ85140.1"/>
    <property type="molecule type" value="Genomic_DNA"/>
</dbReference>
<reference evidence="1 2" key="1">
    <citation type="submission" date="2018-08" db="EMBL/GenBank/DDBJ databases">
        <title>Genome and evolution of the arbuscular mycorrhizal fungus Diversispora epigaea (formerly Glomus versiforme) and its bacterial endosymbionts.</title>
        <authorList>
            <person name="Sun X."/>
            <person name="Fei Z."/>
            <person name="Harrison M."/>
        </authorList>
    </citation>
    <scope>NUCLEOTIDE SEQUENCE [LARGE SCALE GENOMIC DNA]</scope>
    <source>
        <strain evidence="1 2">IT104</strain>
    </source>
</reference>
<keyword evidence="2" id="KW-1185">Reference proteome</keyword>
<organism evidence="1 2">
    <name type="scientific">Diversispora epigaea</name>
    <dbReference type="NCBI Taxonomy" id="1348612"/>
    <lineage>
        <taxon>Eukaryota</taxon>
        <taxon>Fungi</taxon>
        <taxon>Fungi incertae sedis</taxon>
        <taxon>Mucoromycota</taxon>
        <taxon>Glomeromycotina</taxon>
        <taxon>Glomeromycetes</taxon>
        <taxon>Diversisporales</taxon>
        <taxon>Diversisporaceae</taxon>
        <taxon>Diversispora</taxon>
    </lineage>
</organism>
<gene>
    <name evidence="1" type="ORF">Glove_71g89</name>
</gene>
<evidence type="ECO:0008006" key="3">
    <source>
        <dbReference type="Google" id="ProtNLM"/>
    </source>
</evidence>
<accession>A0A397JKT1</accession>